<reference evidence="2" key="1">
    <citation type="submission" date="2019-02" db="EMBL/GenBank/DDBJ databases">
        <authorList>
            <person name="Gruber-Vodicka R. H."/>
            <person name="Seah K. B. B."/>
        </authorList>
    </citation>
    <scope>NUCLEOTIDE SEQUENCE</scope>
    <source>
        <strain evidence="2">BECK_S127</strain>
    </source>
</reference>
<sequence>MEDQLIKEIRTIKDRLASKYNYDLRAMYSDIAQKQRASNRKIVNLSSKTESQPGSTWVGMRNKPQHSRPKHGAVRVDVGVRRLAPTALIIAGSNKDKPDEY</sequence>
<feature type="compositionally biased region" description="Basic residues" evidence="1">
    <location>
        <begin position="63"/>
        <end position="72"/>
    </location>
</feature>
<accession>A0A451BS70</accession>
<evidence type="ECO:0000256" key="1">
    <source>
        <dbReference type="SAM" id="MobiDB-lite"/>
    </source>
</evidence>
<evidence type="ECO:0000313" key="2">
    <source>
        <dbReference type="EMBL" id="VFK81129.1"/>
    </source>
</evidence>
<name>A0A451BS70_9GAMM</name>
<dbReference type="EMBL" id="CAADHB010000230">
    <property type="protein sequence ID" value="VFK81129.1"/>
    <property type="molecule type" value="Genomic_DNA"/>
</dbReference>
<dbReference type="AlphaFoldDB" id="A0A451BS70"/>
<gene>
    <name evidence="2" type="ORF">BECKSD772D_GA0070982_12302</name>
</gene>
<feature type="region of interest" description="Disordered" evidence="1">
    <location>
        <begin position="47"/>
        <end position="72"/>
    </location>
</feature>
<protein>
    <submittedName>
        <fullName evidence="2">Uncharacterized protein</fullName>
    </submittedName>
</protein>
<proteinExistence type="predicted"/>
<organism evidence="2">
    <name type="scientific">Candidatus Kentrum sp. SD</name>
    <dbReference type="NCBI Taxonomy" id="2126332"/>
    <lineage>
        <taxon>Bacteria</taxon>
        <taxon>Pseudomonadati</taxon>
        <taxon>Pseudomonadota</taxon>
        <taxon>Gammaproteobacteria</taxon>
        <taxon>Candidatus Kentrum</taxon>
    </lineage>
</organism>